<keyword evidence="2" id="KW-1185">Reference proteome</keyword>
<sequence length="96" mass="10297">MTSNPETIVVGVDGSRSSAQALRARARPEPGCAAASQAFAAAGLPFRLHRGQRRDREFRIVRCITMSVGPEVLGNDRPFGLPVSPVQRFSGAYADL</sequence>
<comment type="caution">
    <text evidence="1">The sequence shown here is derived from an EMBL/GenBank/DDBJ whole genome shotgun (WGS) entry which is preliminary data.</text>
</comment>
<dbReference type="Proteomes" id="UP001500218">
    <property type="component" value="Unassembled WGS sequence"/>
</dbReference>
<gene>
    <name evidence="1" type="ORF">GCM10009682_51330</name>
</gene>
<proteinExistence type="predicted"/>
<dbReference type="RefSeq" id="WP_344137634.1">
    <property type="nucleotide sequence ID" value="NZ_BAAALT010000215.1"/>
</dbReference>
<dbReference type="EMBL" id="BAAALT010000215">
    <property type="protein sequence ID" value="GAA1824954.1"/>
    <property type="molecule type" value="Genomic_DNA"/>
</dbReference>
<accession>A0ABN2MH41</accession>
<evidence type="ECO:0000313" key="1">
    <source>
        <dbReference type="EMBL" id="GAA1824954.1"/>
    </source>
</evidence>
<organism evidence="1 2">
    <name type="scientific">Luedemannella flava</name>
    <dbReference type="NCBI Taxonomy" id="349316"/>
    <lineage>
        <taxon>Bacteria</taxon>
        <taxon>Bacillati</taxon>
        <taxon>Actinomycetota</taxon>
        <taxon>Actinomycetes</taxon>
        <taxon>Micromonosporales</taxon>
        <taxon>Micromonosporaceae</taxon>
        <taxon>Luedemannella</taxon>
    </lineage>
</organism>
<protein>
    <submittedName>
        <fullName evidence="1">Uncharacterized protein</fullName>
    </submittedName>
</protein>
<name>A0ABN2MH41_9ACTN</name>
<reference evidence="1 2" key="1">
    <citation type="journal article" date="2019" name="Int. J. Syst. Evol. Microbiol.">
        <title>The Global Catalogue of Microorganisms (GCM) 10K type strain sequencing project: providing services to taxonomists for standard genome sequencing and annotation.</title>
        <authorList>
            <consortium name="The Broad Institute Genomics Platform"/>
            <consortium name="The Broad Institute Genome Sequencing Center for Infectious Disease"/>
            <person name="Wu L."/>
            <person name="Ma J."/>
        </authorList>
    </citation>
    <scope>NUCLEOTIDE SEQUENCE [LARGE SCALE GENOMIC DNA]</scope>
    <source>
        <strain evidence="1 2">JCM 13250</strain>
    </source>
</reference>
<evidence type="ECO:0000313" key="2">
    <source>
        <dbReference type="Proteomes" id="UP001500218"/>
    </source>
</evidence>